<sequence>MDSRDHINQSLYEILEEILEKAKRSRKLNPPSHEKSELEETKSNEKSLKTLLKAKENLNDLKQKLMENPKKNKKELERLQRIESKLEVSIRKAERREIARALTSLKKDPKRTVFRLVEAKDRLMILKTKLQENPRRYKAELQRMEKLEQRLNQKIENARLKTLRRAIMYIEKNPKRYKEELQRFNELEARLKQELEEKRTQEKAKTKEKDLELIR</sequence>
<protein>
    <submittedName>
        <fullName evidence="2">Uncharacterized protein</fullName>
    </submittedName>
</protein>
<reference evidence="2 3" key="1">
    <citation type="submission" date="2014-04" db="EMBL/GenBank/DDBJ databases">
        <title>Whole genome shotgun sequence of Geobacillus caldoxylosilyticus NBRC 107762.</title>
        <authorList>
            <person name="Hosoyama A."/>
            <person name="Hosoyama Y."/>
            <person name="Katano-Makiyama Y."/>
            <person name="Tsuchikane K."/>
            <person name="Ohji S."/>
            <person name="Ichikawa N."/>
            <person name="Yamazoe A."/>
            <person name="Fujita N."/>
        </authorList>
    </citation>
    <scope>NUCLEOTIDE SEQUENCE [LARGE SCALE GENOMIC DNA]</scope>
    <source>
        <strain evidence="2 3">NBRC 107762</strain>
    </source>
</reference>
<keyword evidence="3" id="KW-1185">Reference proteome</keyword>
<gene>
    <name evidence="2" type="ORF">GCA01S_041_00100</name>
</gene>
<evidence type="ECO:0000256" key="1">
    <source>
        <dbReference type="SAM" id="MobiDB-lite"/>
    </source>
</evidence>
<proteinExistence type="predicted"/>
<evidence type="ECO:0000313" key="3">
    <source>
        <dbReference type="Proteomes" id="UP000023561"/>
    </source>
</evidence>
<feature type="region of interest" description="Disordered" evidence="1">
    <location>
        <begin position="195"/>
        <end position="215"/>
    </location>
</feature>
<dbReference type="OrthoDB" id="2973114at2"/>
<dbReference type="RefSeq" id="WP_042410069.1">
    <property type="nucleotide sequence ID" value="NZ_BAWO01000041.1"/>
</dbReference>
<feature type="compositionally biased region" description="Basic and acidic residues" evidence="1">
    <location>
        <begin position="32"/>
        <end position="46"/>
    </location>
</feature>
<feature type="region of interest" description="Disordered" evidence="1">
    <location>
        <begin position="22"/>
        <end position="46"/>
    </location>
</feature>
<dbReference type="EMBL" id="BAWO01000041">
    <property type="protein sequence ID" value="GAJ40342.1"/>
    <property type="molecule type" value="Genomic_DNA"/>
</dbReference>
<dbReference type="Proteomes" id="UP000023561">
    <property type="component" value="Unassembled WGS sequence"/>
</dbReference>
<name>A0A023DGG1_9BACL</name>
<comment type="caution">
    <text evidence="2">The sequence shown here is derived from an EMBL/GenBank/DDBJ whole genome shotgun (WGS) entry which is preliminary data.</text>
</comment>
<evidence type="ECO:0000313" key="2">
    <source>
        <dbReference type="EMBL" id="GAJ40342.1"/>
    </source>
</evidence>
<organism evidence="2 3">
    <name type="scientific">Parageobacillus caldoxylosilyticus NBRC 107762</name>
    <dbReference type="NCBI Taxonomy" id="1220594"/>
    <lineage>
        <taxon>Bacteria</taxon>
        <taxon>Bacillati</taxon>
        <taxon>Bacillota</taxon>
        <taxon>Bacilli</taxon>
        <taxon>Bacillales</taxon>
        <taxon>Anoxybacillaceae</taxon>
        <taxon>Saccharococcus</taxon>
    </lineage>
</organism>
<dbReference type="AlphaFoldDB" id="A0A023DGG1"/>
<accession>A0A023DGG1</accession>